<keyword evidence="3" id="KW-1185">Reference proteome</keyword>
<organism evidence="2 3">
    <name type="scientific">Homarus americanus</name>
    <name type="common">American lobster</name>
    <dbReference type="NCBI Taxonomy" id="6706"/>
    <lineage>
        <taxon>Eukaryota</taxon>
        <taxon>Metazoa</taxon>
        <taxon>Ecdysozoa</taxon>
        <taxon>Arthropoda</taxon>
        <taxon>Crustacea</taxon>
        <taxon>Multicrustacea</taxon>
        <taxon>Malacostraca</taxon>
        <taxon>Eumalacostraca</taxon>
        <taxon>Eucarida</taxon>
        <taxon>Decapoda</taxon>
        <taxon>Pleocyemata</taxon>
        <taxon>Astacidea</taxon>
        <taxon>Nephropoidea</taxon>
        <taxon>Nephropidae</taxon>
        <taxon>Homarus</taxon>
    </lineage>
</organism>
<evidence type="ECO:0000313" key="3">
    <source>
        <dbReference type="Proteomes" id="UP000747542"/>
    </source>
</evidence>
<dbReference type="Proteomes" id="UP000747542">
    <property type="component" value="Unassembled WGS sequence"/>
</dbReference>
<protein>
    <submittedName>
        <fullName evidence="2">Uncharacterized protein</fullName>
    </submittedName>
</protein>
<proteinExistence type="predicted"/>
<feature type="region of interest" description="Disordered" evidence="1">
    <location>
        <begin position="56"/>
        <end position="89"/>
    </location>
</feature>
<name>A0A8J5N049_HOMAM</name>
<comment type="caution">
    <text evidence="2">The sequence shown here is derived from an EMBL/GenBank/DDBJ whole genome shotgun (WGS) entry which is preliminary data.</text>
</comment>
<evidence type="ECO:0000313" key="2">
    <source>
        <dbReference type="EMBL" id="KAG7170089.1"/>
    </source>
</evidence>
<dbReference type="AlphaFoldDB" id="A0A8J5N049"/>
<sequence length="89" mass="9693">MVAEVEVRCCVALYPQQVLPGRGQCVCHVPRDTTAHSRLVHNTNLTLPPSFTTSSATCVTPPLPSPSSTQHTKPRPRTPTQDIFTVPQC</sequence>
<evidence type="ECO:0000256" key="1">
    <source>
        <dbReference type="SAM" id="MobiDB-lite"/>
    </source>
</evidence>
<gene>
    <name evidence="2" type="ORF">Hamer_G012321</name>
</gene>
<dbReference type="EMBL" id="JAHLQT010014894">
    <property type="protein sequence ID" value="KAG7170089.1"/>
    <property type="molecule type" value="Genomic_DNA"/>
</dbReference>
<accession>A0A8J5N049</accession>
<feature type="compositionally biased region" description="Polar residues" evidence="1">
    <location>
        <begin position="78"/>
        <end position="89"/>
    </location>
</feature>
<reference evidence="2" key="1">
    <citation type="journal article" date="2021" name="Sci. Adv.">
        <title>The American lobster genome reveals insights on longevity, neural, and immune adaptations.</title>
        <authorList>
            <person name="Polinski J.M."/>
            <person name="Zimin A.V."/>
            <person name="Clark K.F."/>
            <person name="Kohn A.B."/>
            <person name="Sadowski N."/>
            <person name="Timp W."/>
            <person name="Ptitsyn A."/>
            <person name="Khanna P."/>
            <person name="Romanova D.Y."/>
            <person name="Williams P."/>
            <person name="Greenwood S.J."/>
            <person name="Moroz L.L."/>
            <person name="Walt D.R."/>
            <person name="Bodnar A.G."/>
        </authorList>
    </citation>
    <scope>NUCLEOTIDE SEQUENCE</scope>
    <source>
        <strain evidence="2">GMGI-L3</strain>
    </source>
</reference>